<feature type="compositionally biased region" description="Polar residues" evidence="1">
    <location>
        <begin position="70"/>
        <end position="83"/>
    </location>
</feature>
<feature type="region of interest" description="Disordered" evidence="1">
    <location>
        <begin position="70"/>
        <end position="183"/>
    </location>
</feature>
<name>A0A9R1UU84_LACSA</name>
<reference evidence="2 3" key="1">
    <citation type="journal article" date="2017" name="Nat. Commun.">
        <title>Genome assembly with in vitro proximity ligation data and whole-genome triplication in lettuce.</title>
        <authorList>
            <person name="Reyes-Chin-Wo S."/>
            <person name="Wang Z."/>
            <person name="Yang X."/>
            <person name="Kozik A."/>
            <person name="Arikit S."/>
            <person name="Song C."/>
            <person name="Xia L."/>
            <person name="Froenicke L."/>
            <person name="Lavelle D.O."/>
            <person name="Truco M.J."/>
            <person name="Xia R."/>
            <person name="Zhu S."/>
            <person name="Xu C."/>
            <person name="Xu H."/>
            <person name="Xu X."/>
            <person name="Cox K."/>
            <person name="Korf I."/>
            <person name="Meyers B.C."/>
            <person name="Michelmore R.W."/>
        </authorList>
    </citation>
    <scope>NUCLEOTIDE SEQUENCE [LARGE SCALE GENOMIC DNA]</scope>
    <source>
        <strain evidence="3">cv. Salinas</strain>
        <tissue evidence="2">Seedlings</tissue>
    </source>
</reference>
<protein>
    <submittedName>
        <fullName evidence="2">Uncharacterized protein</fullName>
    </submittedName>
</protein>
<dbReference type="EMBL" id="NBSK02000008">
    <property type="protein sequence ID" value="KAJ0193182.1"/>
    <property type="molecule type" value="Genomic_DNA"/>
</dbReference>
<feature type="compositionally biased region" description="Low complexity" evidence="1">
    <location>
        <begin position="114"/>
        <end position="169"/>
    </location>
</feature>
<proteinExistence type="predicted"/>
<evidence type="ECO:0000313" key="2">
    <source>
        <dbReference type="EMBL" id="KAJ0193182.1"/>
    </source>
</evidence>
<comment type="caution">
    <text evidence="2">The sequence shown here is derived from an EMBL/GenBank/DDBJ whole genome shotgun (WGS) entry which is preliminary data.</text>
</comment>
<keyword evidence="3" id="KW-1185">Reference proteome</keyword>
<dbReference type="AlphaFoldDB" id="A0A9R1UU84"/>
<dbReference type="Proteomes" id="UP000235145">
    <property type="component" value="Unassembled WGS sequence"/>
</dbReference>
<gene>
    <name evidence="2" type="ORF">LSAT_V11C800453140</name>
</gene>
<organism evidence="2 3">
    <name type="scientific">Lactuca sativa</name>
    <name type="common">Garden lettuce</name>
    <dbReference type="NCBI Taxonomy" id="4236"/>
    <lineage>
        <taxon>Eukaryota</taxon>
        <taxon>Viridiplantae</taxon>
        <taxon>Streptophyta</taxon>
        <taxon>Embryophyta</taxon>
        <taxon>Tracheophyta</taxon>
        <taxon>Spermatophyta</taxon>
        <taxon>Magnoliopsida</taxon>
        <taxon>eudicotyledons</taxon>
        <taxon>Gunneridae</taxon>
        <taxon>Pentapetalae</taxon>
        <taxon>asterids</taxon>
        <taxon>campanulids</taxon>
        <taxon>Asterales</taxon>
        <taxon>Asteraceae</taxon>
        <taxon>Cichorioideae</taxon>
        <taxon>Cichorieae</taxon>
        <taxon>Lactucinae</taxon>
        <taxon>Lactuca</taxon>
    </lineage>
</organism>
<evidence type="ECO:0000313" key="3">
    <source>
        <dbReference type="Proteomes" id="UP000235145"/>
    </source>
</evidence>
<accession>A0A9R1UU84</accession>
<feature type="compositionally biased region" description="Polar residues" evidence="1">
    <location>
        <begin position="92"/>
        <end position="113"/>
    </location>
</feature>
<sequence>MDFQPTSSQNQTPFNDQYFNYFNQTTSFQNQAFQSDSNDEADYQQLCALVANTNLQIFLLKRGQSNFRSNFQNRPSFGQNNSGFKPRPYFGKNSQRPSFHNNSNEGFQNQGFENNPNSVHNNHPNNSFQNKNRGFQNQGYNNQNNGFQKNQNFGFQQNHSQPSQQTQTQAPERLPIKSQKDDNDEEVIICHNWKGTNHYARECRAKNKTKIKDSTYYAQRVDELKKLENQEKQRALMAIHEPSVKYWPTSNDEAENEPAQSNFCFVAGVDITSRAPNVREQVWSMIYELVFSKTIFESHITKIEKSLEADLKTYHGTVVNFDIWKSELQTVQLTFGESTRTKSKLEGDVERKLEDYNHVLEQLNQTLIQKMDLELKN</sequence>
<evidence type="ECO:0000256" key="1">
    <source>
        <dbReference type="SAM" id="MobiDB-lite"/>
    </source>
</evidence>